<proteinExistence type="predicted"/>
<name>A0A834PDJ8_VESPE</name>
<dbReference type="EMBL" id="JACSDY010000001">
    <property type="protein sequence ID" value="KAF7437759.1"/>
    <property type="molecule type" value="Genomic_DNA"/>
</dbReference>
<dbReference type="Proteomes" id="UP000600918">
    <property type="component" value="Unassembled WGS sequence"/>
</dbReference>
<protein>
    <submittedName>
        <fullName evidence="1">Uncharacterized protein</fullName>
    </submittedName>
</protein>
<reference evidence="1" key="1">
    <citation type="journal article" date="2020" name="G3 (Bethesda)">
        <title>High-Quality Assemblies for Three Invasive Social Wasps from the &lt;i&gt;Vespula&lt;/i&gt; Genus.</title>
        <authorList>
            <person name="Harrop T.W.R."/>
            <person name="Guhlin J."/>
            <person name="McLaughlin G.M."/>
            <person name="Permina E."/>
            <person name="Stockwell P."/>
            <person name="Gilligan J."/>
            <person name="Le Lec M.F."/>
            <person name="Gruber M.A.M."/>
            <person name="Quinn O."/>
            <person name="Lovegrove M."/>
            <person name="Duncan E.J."/>
            <person name="Remnant E.J."/>
            <person name="Van Eeckhoven J."/>
            <person name="Graham B."/>
            <person name="Knapp R.A."/>
            <person name="Langford K.W."/>
            <person name="Kronenberg Z."/>
            <person name="Press M.O."/>
            <person name="Eacker S.M."/>
            <person name="Wilson-Rankin E.E."/>
            <person name="Purcell J."/>
            <person name="Lester P.J."/>
            <person name="Dearden P.K."/>
        </authorList>
    </citation>
    <scope>NUCLEOTIDE SEQUENCE</scope>
    <source>
        <strain evidence="1">Volc-1</strain>
    </source>
</reference>
<dbReference type="AlphaFoldDB" id="A0A834PDJ8"/>
<evidence type="ECO:0000313" key="2">
    <source>
        <dbReference type="Proteomes" id="UP000600918"/>
    </source>
</evidence>
<gene>
    <name evidence="1" type="ORF">H0235_000150</name>
</gene>
<accession>A0A834PDJ8</accession>
<sequence>MNGSRLFDEHIKRCVKKASTDIRMTLQKLQSELSICNKHAFKVVKSDTEKKSMLKGFIESAKQIGKDARQVIHICTGEEQEAFFKCLKDTLQKMKAQRVEDMKNRKNPKISEAEMDQIIQCYTNSFTVAQTRLSEAEERFKECAESQPRTFPRDVENATTGWNSPDTYQDRLWLARESLVDIGIRVPATELDPLTRRSSNSPPLRAEEIGGNLDSTNPNLYDLSKFNSNFYAGKRLPAMDTPSYLPVYPSPSPVDSACWDNVTVLPSTAKYLLVTRENYRQA</sequence>
<evidence type="ECO:0000313" key="1">
    <source>
        <dbReference type="EMBL" id="KAF7437759.1"/>
    </source>
</evidence>
<organism evidence="1 2">
    <name type="scientific">Vespula pensylvanica</name>
    <name type="common">Western yellow jacket</name>
    <name type="synonym">Wasp</name>
    <dbReference type="NCBI Taxonomy" id="30213"/>
    <lineage>
        <taxon>Eukaryota</taxon>
        <taxon>Metazoa</taxon>
        <taxon>Ecdysozoa</taxon>
        <taxon>Arthropoda</taxon>
        <taxon>Hexapoda</taxon>
        <taxon>Insecta</taxon>
        <taxon>Pterygota</taxon>
        <taxon>Neoptera</taxon>
        <taxon>Endopterygota</taxon>
        <taxon>Hymenoptera</taxon>
        <taxon>Apocrita</taxon>
        <taxon>Aculeata</taxon>
        <taxon>Vespoidea</taxon>
        <taxon>Vespidae</taxon>
        <taxon>Vespinae</taxon>
        <taxon>Vespula</taxon>
    </lineage>
</organism>
<comment type="caution">
    <text evidence="1">The sequence shown here is derived from an EMBL/GenBank/DDBJ whole genome shotgun (WGS) entry which is preliminary data.</text>
</comment>
<keyword evidence="2" id="KW-1185">Reference proteome</keyword>